<dbReference type="InterPro" id="IPR050570">
    <property type="entry name" value="Cell_wall_metabolism_enzyme"/>
</dbReference>
<organism evidence="8">
    <name type="scientific">Candidatus Thiocaldithrix dubininis</name>
    <dbReference type="NCBI Taxonomy" id="3080823"/>
    <lineage>
        <taxon>Bacteria</taxon>
        <taxon>Pseudomonadati</taxon>
        <taxon>Pseudomonadota</taxon>
        <taxon>Gammaproteobacteria</taxon>
        <taxon>Thiotrichales</taxon>
        <taxon>Thiotrichaceae</taxon>
        <taxon>Candidatus Thiocaldithrix</taxon>
    </lineage>
</organism>
<dbReference type="KEGG" id="tdu:QJT80_12565"/>
<evidence type="ECO:0000256" key="6">
    <source>
        <dbReference type="ARBA" id="ARBA00023049"/>
    </source>
</evidence>
<dbReference type="InterPro" id="IPR016047">
    <property type="entry name" value="M23ase_b-sheet_dom"/>
</dbReference>
<reference evidence="8" key="1">
    <citation type="journal article" date="2023" name="Int. J. Mol. Sci.">
        <title>Metagenomics Revealed a New Genus 'Candidatus Thiocaldithrix dubininis' gen. nov., sp. nov. and a New Species 'Candidatus Thiothrix putei' sp. nov. in the Family Thiotrichaceae, Some Members of Which Have Traits of Both Na+- and H+-Motive Energetics.</title>
        <authorList>
            <person name="Ravin N.V."/>
            <person name="Muntyan M.S."/>
            <person name="Smolyakov D.D."/>
            <person name="Rudenko T.S."/>
            <person name="Beletsky A.V."/>
            <person name="Mardanov A.V."/>
            <person name="Grabovich M.Y."/>
        </authorList>
    </citation>
    <scope>NUCLEOTIDE SEQUENCE</scope>
    <source>
        <strain evidence="8">GKL-01</strain>
    </source>
</reference>
<reference evidence="8" key="2">
    <citation type="submission" date="2023-04" db="EMBL/GenBank/DDBJ databases">
        <authorList>
            <person name="Beletskiy A.V."/>
            <person name="Mardanov A.V."/>
            <person name="Ravin N.V."/>
        </authorList>
    </citation>
    <scope>NUCLEOTIDE SEQUENCE</scope>
    <source>
        <strain evidence="8">GKL-01</strain>
    </source>
</reference>
<dbReference type="Gene3D" id="2.70.70.10">
    <property type="entry name" value="Glucose Permease (Domain IIA)"/>
    <property type="match status" value="1"/>
</dbReference>
<gene>
    <name evidence="8" type="ORF">QJT80_12565</name>
</gene>
<dbReference type="PANTHER" id="PTHR21666:SF288">
    <property type="entry name" value="CELL DIVISION PROTEIN YTFB"/>
    <property type="match status" value="1"/>
</dbReference>
<dbReference type="Gene3D" id="3.10.450.350">
    <property type="match status" value="1"/>
</dbReference>
<evidence type="ECO:0000256" key="1">
    <source>
        <dbReference type="ARBA" id="ARBA00001947"/>
    </source>
</evidence>
<feature type="domain" description="M23ase beta-sheet core" evidence="7">
    <location>
        <begin position="374"/>
        <end position="470"/>
    </location>
</feature>
<dbReference type="InterPro" id="IPR011055">
    <property type="entry name" value="Dup_hybrid_motif"/>
</dbReference>
<evidence type="ECO:0000313" key="8">
    <source>
        <dbReference type="EMBL" id="WGZ90309.1"/>
    </source>
</evidence>
<evidence type="ECO:0000256" key="2">
    <source>
        <dbReference type="ARBA" id="ARBA00022670"/>
    </source>
</evidence>
<evidence type="ECO:0000256" key="5">
    <source>
        <dbReference type="ARBA" id="ARBA00022833"/>
    </source>
</evidence>
<dbReference type="EMBL" id="CP124755">
    <property type="protein sequence ID" value="WGZ90309.1"/>
    <property type="molecule type" value="Genomic_DNA"/>
</dbReference>
<dbReference type="Pfam" id="PF01551">
    <property type="entry name" value="Peptidase_M23"/>
    <property type="match status" value="1"/>
</dbReference>
<evidence type="ECO:0000256" key="4">
    <source>
        <dbReference type="ARBA" id="ARBA00022801"/>
    </source>
</evidence>
<keyword evidence="3" id="KW-0479">Metal-binding</keyword>
<dbReference type="AlphaFoldDB" id="A0AA95H7E7"/>
<proteinExistence type="predicted"/>
<keyword evidence="2" id="KW-0645">Protease</keyword>
<dbReference type="GO" id="GO:0004222">
    <property type="term" value="F:metalloendopeptidase activity"/>
    <property type="evidence" value="ECO:0007669"/>
    <property type="project" value="TreeGrafter"/>
</dbReference>
<dbReference type="GO" id="GO:0006508">
    <property type="term" value="P:proteolysis"/>
    <property type="evidence" value="ECO:0007669"/>
    <property type="project" value="UniProtKB-KW"/>
</dbReference>
<evidence type="ECO:0000256" key="3">
    <source>
        <dbReference type="ARBA" id="ARBA00022723"/>
    </source>
</evidence>
<sequence>MAALAQQPLIIRKHKDWNEAIQRYQLSSSGIVVTIPSDYKPRDPSIAAQPQATPNLVNLKPSKQRNQLALFSLTTLTKRALTLIVGMAVLGNLPIYSKLDKPQQHLSKLSLPTLSLDEDAEFKELNLPAISLESYSTNTAQALNQSQNWQLLKIAETDSLESLLAKVKQASVASKILENPEIKLELASLAPTAEIALHIEAGKLTQLLYHIAGTSVYSVHLTEQGTYQGEWQDHAWLSRQNQTLIAITHSILRDAQAAGLSKATIHELSDVFRKDINFRKNVQVGDKLGVIYEEIAYQNSTIASQAVIAAQYINKQNEYQRIRFTLEDGSTDYFQPTDAVSLKRSAFDRKPVQVGYVSSGFGFRRHPILGFLKAHAGVDFAAPYGTPIYATAQGNVKSMGWQGSYGNAVVLTHGNGISTLYGHMSAFNTALSTGQAVQRGDLIGYVGSTGSSTGNHVHYEFRINGEAQNPLSVELPKIGVMSEQDVENFKQVVANLSQAFAELHRQAKLAANTSAIGG</sequence>
<protein>
    <submittedName>
        <fullName evidence="8">Peptidoglycan DD-metalloendopeptidase family protein</fullName>
    </submittedName>
</protein>
<name>A0AA95H7E7_9GAMM</name>
<comment type="cofactor">
    <cofactor evidence="1">
        <name>Zn(2+)</name>
        <dbReference type="ChEBI" id="CHEBI:29105"/>
    </cofactor>
</comment>
<dbReference type="PANTHER" id="PTHR21666">
    <property type="entry name" value="PEPTIDASE-RELATED"/>
    <property type="match status" value="1"/>
</dbReference>
<dbReference type="CDD" id="cd12797">
    <property type="entry name" value="M23_peptidase"/>
    <property type="match status" value="1"/>
</dbReference>
<dbReference type="GO" id="GO:0046872">
    <property type="term" value="F:metal ion binding"/>
    <property type="evidence" value="ECO:0007669"/>
    <property type="project" value="UniProtKB-KW"/>
</dbReference>
<evidence type="ECO:0000259" key="7">
    <source>
        <dbReference type="Pfam" id="PF01551"/>
    </source>
</evidence>
<keyword evidence="6" id="KW-0482">Metalloprotease</keyword>
<dbReference type="SUPFAM" id="SSF51261">
    <property type="entry name" value="Duplicated hybrid motif"/>
    <property type="match status" value="1"/>
</dbReference>
<dbReference type="Proteomes" id="UP001300672">
    <property type="component" value="Chromosome"/>
</dbReference>
<keyword evidence="5" id="KW-0862">Zinc</keyword>
<accession>A0AA95H7E7</accession>
<keyword evidence="4" id="KW-0378">Hydrolase</keyword>